<dbReference type="PROSITE" id="PS51379">
    <property type="entry name" value="4FE4S_FER_2"/>
    <property type="match status" value="1"/>
</dbReference>
<organism evidence="5 6">
    <name type="scientific">Parasporobacterium paucivorans DSM 15970</name>
    <dbReference type="NCBI Taxonomy" id="1122934"/>
    <lineage>
        <taxon>Bacteria</taxon>
        <taxon>Bacillati</taxon>
        <taxon>Bacillota</taxon>
        <taxon>Clostridia</taxon>
        <taxon>Lachnospirales</taxon>
        <taxon>Lachnospiraceae</taxon>
        <taxon>Parasporobacterium</taxon>
    </lineage>
</organism>
<gene>
    <name evidence="5" type="ORF">SAMN02745691_02025</name>
</gene>
<dbReference type="GO" id="GO:0046872">
    <property type="term" value="F:metal ion binding"/>
    <property type="evidence" value="ECO:0007669"/>
    <property type="project" value="UniProtKB-KW"/>
</dbReference>
<dbReference type="PANTHER" id="PTHR43312:SF2">
    <property type="entry name" value="OXIDOREDUCTASE"/>
    <property type="match status" value="1"/>
</dbReference>
<name>A0A1M6JKM2_9FIRM</name>
<dbReference type="Pfam" id="PF00248">
    <property type="entry name" value="Aldo_ket_red"/>
    <property type="match status" value="1"/>
</dbReference>
<dbReference type="Gene3D" id="1.10.1060.10">
    <property type="entry name" value="Alpha-helical ferredoxin"/>
    <property type="match status" value="1"/>
</dbReference>
<keyword evidence="1" id="KW-0479">Metal-binding</keyword>
<keyword evidence="3" id="KW-0411">Iron-sulfur</keyword>
<dbReference type="InterPro" id="IPR017896">
    <property type="entry name" value="4Fe4S_Fe-S-bd"/>
</dbReference>
<sequence>MKYRNNNGNDDLSILGYGCMRFPRKGNSIDMAETEKQIMYAIEQGVNYFDTAYIYPGSEEALGKVLSKNNCRDRVKIATKLPHYLVRKNEDFEKYFLEQLKRLKTDHIDYYLMHMLPDVNVWDRMIALGVLEWIKEKRENGQIKHIGFSYHGNTISFLELLNAYEWEFCQIQYNYMDEHSQAGRKGMMAAAEKRIPVIIMEPLRGGVLANNLPKKAEELIAQAPVKRSPAEWALRWLWDQKEVTVVLSGMNSMAMIEENIKTASEVKAGELTDDERKMINQVKEAINENIKVACTGCSYCMPCPFGVDIPGSFRCYNVSYTDGYFKGLKEYFMCTTMRNKQSTASLCTECGACEKHCPQSIPIRKELKKVKSRFENPVFRIANRFIKKRYK</sequence>
<evidence type="ECO:0000313" key="6">
    <source>
        <dbReference type="Proteomes" id="UP000184342"/>
    </source>
</evidence>
<dbReference type="InterPro" id="IPR020471">
    <property type="entry name" value="AKR"/>
</dbReference>
<dbReference type="CDD" id="cd19096">
    <property type="entry name" value="AKR_Fe-S_oxidoreductase"/>
    <property type="match status" value="1"/>
</dbReference>
<dbReference type="AlphaFoldDB" id="A0A1M6JKM2"/>
<keyword evidence="6" id="KW-1185">Reference proteome</keyword>
<reference evidence="5 6" key="1">
    <citation type="submission" date="2016-11" db="EMBL/GenBank/DDBJ databases">
        <authorList>
            <person name="Jaros S."/>
            <person name="Januszkiewicz K."/>
            <person name="Wedrychowicz H."/>
        </authorList>
    </citation>
    <scope>NUCLEOTIDE SEQUENCE [LARGE SCALE GENOMIC DNA]</scope>
    <source>
        <strain evidence="5 6">DSM 15970</strain>
    </source>
</reference>
<dbReference type="RefSeq" id="WP_073994289.1">
    <property type="nucleotide sequence ID" value="NZ_FQYT01000022.1"/>
</dbReference>
<evidence type="ECO:0000256" key="2">
    <source>
        <dbReference type="ARBA" id="ARBA00023004"/>
    </source>
</evidence>
<dbReference type="EMBL" id="FQYT01000022">
    <property type="protein sequence ID" value="SHJ47230.1"/>
    <property type="molecule type" value="Genomic_DNA"/>
</dbReference>
<dbReference type="GO" id="GO:0051536">
    <property type="term" value="F:iron-sulfur cluster binding"/>
    <property type="evidence" value="ECO:0007669"/>
    <property type="project" value="UniProtKB-KW"/>
</dbReference>
<evidence type="ECO:0000259" key="4">
    <source>
        <dbReference type="PROSITE" id="PS51379"/>
    </source>
</evidence>
<dbReference type="Gene3D" id="3.20.20.100">
    <property type="entry name" value="NADP-dependent oxidoreductase domain"/>
    <property type="match status" value="1"/>
</dbReference>
<accession>A0A1M6JKM2</accession>
<dbReference type="PANTHER" id="PTHR43312">
    <property type="entry name" value="D-THREO-ALDOSE 1-DEHYDROGENASE"/>
    <property type="match status" value="1"/>
</dbReference>
<dbReference type="Proteomes" id="UP000184342">
    <property type="component" value="Unassembled WGS sequence"/>
</dbReference>
<dbReference type="InterPro" id="IPR036812">
    <property type="entry name" value="NAD(P)_OxRdtase_dom_sf"/>
</dbReference>
<dbReference type="SUPFAM" id="SSF46548">
    <property type="entry name" value="alpha-helical ferredoxin"/>
    <property type="match status" value="1"/>
</dbReference>
<dbReference type="OrthoDB" id="9773828at2"/>
<dbReference type="PRINTS" id="PR00069">
    <property type="entry name" value="ALDKETRDTASE"/>
</dbReference>
<evidence type="ECO:0000256" key="1">
    <source>
        <dbReference type="ARBA" id="ARBA00022723"/>
    </source>
</evidence>
<proteinExistence type="predicted"/>
<dbReference type="SUPFAM" id="SSF51430">
    <property type="entry name" value="NAD(P)-linked oxidoreductase"/>
    <property type="match status" value="1"/>
</dbReference>
<keyword evidence="2" id="KW-0408">Iron</keyword>
<evidence type="ECO:0000256" key="3">
    <source>
        <dbReference type="ARBA" id="ARBA00023014"/>
    </source>
</evidence>
<dbReference type="GO" id="GO:0016491">
    <property type="term" value="F:oxidoreductase activity"/>
    <property type="evidence" value="ECO:0007669"/>
    <property type="project" value="InterPro"/>
</dbReference>
<dbReference type="InterPro" id="IPR009051">
    <property type="entry name" value="Helical_ferredxn"/>
</dbReference>
<dbReference type="PROSITE" id="PS00198">
    <property type="entry name" value="4FE4S_FER_1"/>
    <property type="match status" value="1"/>
</dbReference>
<evidence type="ECO:0000313" key="5">
    <source>
        <dbReference type="EMBL" id="SHJ47230.1"/>
    </source>
</evidence>
<dbReference type="InterPro" id="IPR023210">
    <property type="entry name" value="NADP_OxRdtase_dom"/>
</dbReference>
<dbReference type="Pfam" id="PF13187">
    <property type="entry name" value="Fer4_9"/>
    <property type="match status" value="1"/>
</dbReference>
<dbReference type="InterPro" id="IPR017900">
    <property type="entry name" value="4Fe4S_Fe_S_CS"/>
</dbReference>
<feature type="domain" description="4Fe-4S ferredoxin-type" evidence="4">
    <location>
        <begin position="337"/>
        <end position="366"/>
    </location>
</feature>
<dbReference type="InterPro" id="IPR053135">
    <property type="entry name" value="AKR2_Oxidoreductase"/>
</dbReference>
<protein>
    <recommendedName>
        <fullName evidence="4">4Fe-4S ferredoxin-type domain-containing protein</fullName>
    </recommendedName>
</protein>
<dbReference type="STRING" id="1122934.SAMN02745691_02025"/>